<dbReference type="RefSeq" id="XP_007696706.1">
    <property type="nucleotide sequence ID" value="XM_007698516.1"/>
</dbReference>
<keyword evidence="3" id="KW-1185">Reference proteome</keyword>
<sequence>MQEQTCRLQFAVSSTVHTRHNSPDRLMVSAPTIDPRCGGPTCHVVVGSGQRSQHRRCSCNTRRFQAPFAALALRLVGSGEAQQTRADAQECNFRFGLAMDIFLCLDSSLCGHGVCYIICMYVCRDVVVMMMMMMMMMVARKEHARTRQLWSWTARTCLITLVTFPPPSSLSSLRLQCGHASYISPASSTSKAFQVAQYTYVSTLATINKFQVCLRIPRKLPPSAAGSTISRGLPWPDSCLTEPPMDHPVFLPLSNNSDMNVG</sequence>
<name>M2SI76_COCSN</name>
<accession>M2SI76</accession>
<keyword evidence="1" id="KW-1133">Transmembrane helix</keyword>
<proteinExistence type="predicted"/>
<evidence type="ECO:0000313" key="2">
    <source>
        <dbReference type="EMBL" id="EMD66913.1"/>
    </source>
</evidence>
<dbReference type="OrthoDB" id="10336602at2759"/>
<gene>
    <name evidence="2" type="ORF">COCSADRAFT_282755</name>
</gene>
<dbReference type="OMA" id="WPDSCLT"/>
<dbReference type="EMBL" id="KB445639">
    <property type="protein sequence ID" value="EMD66913.1"/>
    <property type="molecule type" value="Genomic_DNA"/>
</dbReference>
<dbReference type="GeneID" id="19135832"/>
<dbReference type="HOGENOM" id="CLU_092851_0_0_1"/>
<organism evidence="2 3">
    <name type="scientific">Cochliobolus sativus (strain ND90Pr / ATCC 201652)</name>
    <name type="common">Common root rot and spot blotch fungus</name>
    <name type="synonym">Bipolaris sorokiniana</name>
    <dbReference type="NCBI Taxonomy" id="665912"/>
    <lineage>
        <taxon>Eukaryota</taxon>
        <taxon>Fungi</taxon>
        <taxon>Dikarya</taxon>
        <taxon>Ascomycota</taxon>
        <taxon>Pezizomycotina</taxon>
        <taxon>Dothideomycetes</taxon>
        <taxon>Pleosporomycetidae</taxon>
        <taxon>Pleosporales</taxon>
        <taxon>Pleosporineae</taxon>
        <taxon>Pleosporaceae</taxon>
        <taxon>Bipolaris</taxon>
    </lineage>
</organism>
<evidence type="ECO:0000256" key="1">
    <source>
        <dbReference type="SAM" id="Phobius"/>
    </source>
</evidence>
<reference evidence="2" key="1">
    <citation type="journal article" date="2012" name="PLoS Pathog.">
        <title>Diverse lifestyles and strategies of plant pathogenesis encoded in the genomes of eighteen Dothideomycetes fungi.</title>
        <authorList>
            <person name="Ohm R.A."/>
            <person name="Feau N."/>
            <person name="Henrissat B."/>
            <person name="Schoch C.L."/>
            <person name="Horwitz B.A."/>
            <person name="Barry K.W."/>
            <person name="Condon B.J."/>
            <person name="Copeland A.C."/>
            <person name="Dhillon B."/>
            <person name="Glaser F."/>
            <person name="Hesse C.N."/>
            <person name="Kosti I."/>
            <person name="LaButti K."/>
            <person name="Lindquist E.A."/>
            <person name="Lucas S."/>
            <person name="Salamov A.A."/>
            <person name="Bradshaw R.E."/>
            <person name="Ciuffetti L."/>
            <person name="Hamelin R.C."/>
            <person name="Kema G.H.J."/>
            <person name="Lawrence C."/>
            <person name="Scott J.A."/>
            <person name="Spatafora J.W."/>
            <person name="Turgeon B.G."/>
            <person name="de Wit P.J.G.M."/>
            <person name="Zhong S."/>
            <person name="Goodwin S.B."/>
            <person name="Grigoriev I.V."/>
        </authorList>
    </citation>
    <scope>NUCLEOTIDE SEQUENCE [LARGE SCALE GENOMIC DNA]</scope>
    <source>
        <strain evidence="2">ND90Pr</strain>
    </source>
</reference>
<keyword evidence="1" id="KW-0812">Transmembrane</keyword>
<evidence type="ECO:0000313" key="3">
    <source>
        <dbReference type="Proteomes" id="UP000016934"/>
    </source>
</evidence>
<dbReference type="Proteomes" id="UP000016934">
    <property type="component" value="Unassembled WGS sequence"/>
</dbReference>
<dbReference type="AlphaFoldDB" id="M2SI76"/>
<feature type="transmembrane region" description="Helical" evidence="1">
    <location>
        <begin position="114"/>
        <end position="139"/>
    </location>
</feature>
<reference evidence="2" key="2">
    <citation type="submission" date="2012-05" db="EMBL/GenBank/DDBJ databases">
        <title>Comparative genome structure, secondary metabolite and effector coding capacity across Cochliobolus pathogens.</title>
        <authorList>
            <consortium name="US DOE Joint Genome Institute (JGI-PGF)"/>
            <person name="Condon B.J."/>
            <person name="Leng Y."/>
            <person name="Wu D."/>
            <person name="Bushley K.E."/>
            <person name="Ohm R.A."/>
            <person name="Otillar R."/>
            <person name="Martin J."/>
            <person name="Schackwitz W."/>
            <person name="Grimwood J."/>
            <person name="MohdZainudin N."/>
            <person name="Xue C."/>
            <person name="Wang R."/>
            <person name="Dhillon B."/>
            <person name="Tu Z.J."/>
            <person name="Steffenson B.J."/>
            <person name="Salamov A."/>
            <person name="Sun H."/>
            <person name="Lowry S."/>
            <person name="LaButti K."/>
            <person name="Han J."/>
            <person name="Copeland A."/>
            <person name="Lindquist E."/>
            <person name="Lucas S."/>
            <person name="Barry K."/>
            <person name="Schmutz J."/>
            <person name="Baker S."/>
            <person name="Grigoriev I.V."/>
            <person name="Zhong S."/>
            <person name="Turgeon B.G."/>
        </authorList>
    </citation>
    <scope>NUCLEOTIDE SEQUENCE</scope>
    <source>
        <strain evidence="2">ND90Pr</strain>
    </source>
</reference>
<keyword evidence="1" id="KW-0472">Membrane</keyword>
<dbReference type="KEGG" id="bsc:COCSADRAFT_282755"/>
<protein>
    <submittedName>
        <fullName evidence="2">Uncharacterized protein</fullName>
    </submittedName>
</protein>